<organism evidence="2 3">
    <name type="scientific">Symbiodinium natans</name>
    <dbReference type="NCBI Taxonomy" id="878477"/>
    <lineage>
        <taxon>Eukaryota</taxon>
        <taxon>Sar</taxon>
        <taxon>Alveolata</taxon>
        <taxon>Dinophyceae</taxon>
        <taxon>Suessiales</taxon>
        <taxon>Symbiodiniaceae</taxon>
        <taxon>Symbiodinium</taxon>
    </lineage>
</organism>
<proteinExistence type="predicted"/>
<reference evidence="2" key="1">
    <citation type="submission" date="2021-02" db="EMBL/GenBank/DDBJ databases">
        <authorList>
            <person name="Dougan E. K."/>
            <person name="Rhodes N."/>
            <person name="Thang M."/>
            <person name="Chan C."/>
        </authorList>
    </citation>
    <scope>NUCLEOTIDE SEQUENCE</scope>
</reference>
<name>A0A812IE40_9DINO</name>
<sequence length="199" mass="21756">MQLQQQELNTSFLSSQRHALKAPIFLPYTLLGTIESVQAPVLLGRPKVDTTCVKHRQGPTKQREKTGEEKPVRISHNPVELQDVKITNAVDRKTLGLVKLTCNPVELEVHGGPIDVKETHKDDGVVVAHLLDLLLLLSLVMTALFSGFAFAVCEAEPDAILQSWDPVQELELPFGDGLVVAGITAVLGVLAFLVDLRLD</sequence>
<keyword evidence="3" id="KW-1185">Reference proteome</keyword>
<evidence type="ECO:0000313" key="3">
    <source>
        <dbReference type="Proteomes" id="UP000604046"/>
    </source>
</evidence>
<evidence type="ECO:0000313" key="2">
    <source>
        <dbReference type="EMBL" id="CAE7035077.1"/>
    </source>
</evidence>
<protein>
    <submittedName>
        <fullName evidence="2">Uncharacterized protein</fullName>
    </submittedName>
</protein>
<keyword evidence="1" id="KW-0472">Membrane</keyword>
<feature type="transmembrane region" description="Helical" evidence="1">
    <location>
        <begin position="172"/>
        <end position="194"/>
    </location>
</feature>
<keyword evidence="1" id="KW-1133">Transmembrane helix</keyword>
<dbReference type="EMBL" id="CAJNDS010000259">
    <property type="protein sequence ID" value="CAE7035077.1"/>
    <property type="molecule type" value="Genomic_DNA"/>
</dbReference>
<feature type="transmembrane region" description="Helical" evidence="1">
    <location>
        <begin position="130"/>
        <end position="152"/>
    </location>
</feature>
<evidence type="ECO:0000256" key="1">
    <source>
        <dbReference type="SAM" id="Phobius"/>
    </source>
</evidence>
<dbReference type="Proteomes" id="UP000604046">
    <property type="component" value="Unassembled WGS sequence"/>
</dbReference>
<keyword evidence="1" id="KW-0812">Transmembrane</keyword>
<comment type="caution">
    <text evidence="2">The sequence shown here is derived from an EMBL/GenBank/DDBJ whole genome shotgun (WGS) entry which is preliminary data.</text>
</comment>
<dbReference type="AlphaFoldDB" id="A0A812IE40"/>
<gene>
    <name evidence="2" type="ORF">SNAT2548_LOCUS4244</name>
</gene>
<accession>A0A812IE40</accession>